<feature type="domain" description="AB hydrolase-1" evidence="2">
    <location>
        <begin position="95"/>
        <end position="350"/>
    </location>
</feature>
<name>A0A5J9V183_9POAL</name>
<dbReference type="PANTHER" id="PTHR45763">
    <property type="entry name" value="HYDROLASE, ALPHA/BETA FOLD FAMILY PROTEIN, EXPRESSED-RELATED"/>
    <property type="match status" value="1"/>
</dbReference>
<dbReference type="Gene3D" id="3.40.50.1820">
    <property type="entry name" value="alpha/beta hydrolase"/>
    <property type="match status" value="1"/>
</dbReference>
<dbReference type="FunFam" id="3.40.50.1820:FF:000270">
    <property type="entry name" value="Alpha/beta-Hydrolases superfamily protein"/>
    <property type="match status" value="1"/>
</dbReference>
<feature type="region of interest" description="Disordered" evidence="1">
    <location>
        <begin position="1"/>
        <end position="27"/>
    </location>
</feature>
<dbReference type="AlphaFoldDB" id="A0A5J9V183"/>
<evidence type="ECO:0000313" key="3">
    <source>
        <dbReference type="EMBL" id="TVU29879.1"/>
    </source>
</evidence>
<dbReference type="OrthoDB" id="294702at2759"/>
<protein>
    <recommendedName>
        <fullName evidence="2">AB hydrolase-1 domain-containing protein</fullName>
    </recommendedName>
</protein>
<dbReference type="InterPro" id="IPR000073">
    <property type="entry name" value="AB_hydrolase_1"/>
</dbReference>
<comment type="caution">
    <text evidence="3">The sequence shown here is derived from an EMBL/GenBank/DDBJ whole genome shotgun (WGS) entry which is preliminary data.</text>
</comment>
<dbReference type="PANTHER" id="PTHR45763:SF62">
    <property type="entry name" value="OS02G0532300 PROTEIN"/>
    <property type="match status" value="1"/>
</dbReference>
<organism evidence="3 4">
    <name type="scientific">Eragrostis curvula</name>
    <name type="common">weeping love grass</name>
    <dbReference type="NCBI Taxonomy" id="38414"/>
    <lineage>
        <taxon>Eukaryota</taxon>
        <taxon>Viridiplantae</taxon>
        <taxon>Streptophyta</taxon>
        <taxon>Embryophyta</taxon>
        <taxon>Tracheophyta</taxon>
        <taxon>Spermatophyta</taxon>
        <taxon>Magnoliopsida</taxon>
        <taxon>Liliopsida</taxon>
        <taxon>Poales</taxon>
        <taxon>Poaceae</taxon>
        <taxon>PACMAD clade</taxon>
        <taxon>Chloridoideae</taxon>
        <taxon>Eragrostideae</taxon>
        <taxon>Eragrostidinae</taxon>
        <taxon>Eragrostis</taxon>
    </lineage>
</organism>
<dbReference type="SUPFAM" id="SSF53474">
    <property type="entry name" value="alpha/beta-Hydrolases"/>
    <property type="match status" value="1"/>
</dbReference>
<dbReference type="InterPro" id="IPR029058">
    <property type="entry name" value="AB_hydrolase_fold"/>
</dbReference>
<accession>A0A5J9V183</accession>
<reference evidence="3 4" key="1">
    <citation type="journal article" date="2019" name="Sci. Rep.">
        <title>A high-quality genome of Eragrostis curvula grass provides insights into Poaceae evolution and supports new strategies to enhance forage quality.</title>
        <authorList>
            <person name="Carballo J."/>
            <person name="Santos B.A.C.M."/>
            <person name="Zappacosta D."/>
            <person name="Garbus I."/>
            <person name="Selva J.P."/>
            <person name="Gallo C.A."/>
            <person name="Diaz A."/>
            <person name="Albertini E."/>
            <person name="Caccamo M."/>
            <person name="Echenique V."/>
        </authorList>
    </citation>
    <scope>NUCLEOTIDE SEQUENCE [LARGE SCALE GENOMIC DNA]</scope>
    <source>
        <strain evidence="4">cv. Victoria</strain>
        <tissue evidence="3">Leaf</tissue>
    </source>
</reference>
<keyword evidence="4" id="KW-1185">Reference proteome</keyword>
<sequence>MAAADSGNKPSGTANGGKAPPPPKAADSGFTKRLPRLAFMVLLALVYRQLQAPPSKIPGTPGAPLVTSPRIRLKDGRHLAYYESGVPKDQAKYKVIFVHGFDSCRYDVLRVSPELAQELGIYLLSFDRPGYGESDPHPGRTVDSIAFDIEQLADGLELGDKFYLTGFSMGGEIMWSCLKNIPHRLSGVAILGPVGNYWWSGYPANVSWAAWNVQIPQDQWAVRVAHYAPWLTYWWNTQKFFPASSVIAFTPRILSREDMAVIPKFASRPYAYQARQQGEHESLHRDMMVGFGKWSWSPLEMEDPFPNGEAKVHLWHGAEDLIVPVELSRYIAETLPWVRYRELPTAGHLFPVHDGMPDVILKSLLLGDE</sequence>
<dbReference type="EMBL" id="RWGY01000011">
    <property type="protein sequence ID" value="TVU29879.1"/>
    <property type="molecule type" value="Genomic_DNA"/>
</dbReference>
<evidence type="ECO:0000259" key="2">
    <source>
        <dbReference type="Pfam" id="PF00561"/>
    </source>
</evidence>
<dbReference type="Pfam" id="PF00561">
    <property type="entry name" value="Abhydrolase_1"/>
    <property type="match status" value="1"/>
</dbReference>
<dbReference type="Proteomes" id="UP000324897">
    <property type="component" value="Chromosome 1"/>
</dbReference>
<evidence type="ECO:0000313" key="4">
    <source>
        <dbReference type="Proteomes" id="UP000324897"/>
    </source>
</evidence>
<proteinExistence type="predicted"/>
<evidence type="ECO:0000256" key="1">
    <source>
        <dbReference type="SAM" id="MobiDB-lite"/>
    </source>
</evidence>
<gene>
    <name evidence="3" type="ORF">EJB05_21470</name>
</gene>
<dbReference type="Gramene" id="TVU29879">
    <property type="protein sequence ID" value="TVU29879"/>
    <property type="gene ID" value="EJB05_21470"/>
</dbReference>